<dbReference type="EMBL" id="CP092488">
    <property type="protein sequence ID" value="UMB68932.1"/>
    <property type="molecule type" value="Genomic_DNA"/>
</dbReference>
<evidence type="ECO:0000313" key="3">
    <source>
        <dbReference type="Proteomes" id="UP001055336"/>
    </source>
</evidence>
<keyword evidence="1" id="KW-0472">Membrane</keyword>
<feature type="transmembrane region" description="Helical" evidence="1">
    <location>
        <begin position="36"/>
        <end position="57"/>
    </location>
</feature>
<accession>A0ABY3VKE3</accession>
<organism evidence="2 3">
    <name type="scientific">Mycobacterium paraterrae</name>
    <dbReference type="NCBI Taxonomy" id="577492"/>
    <lineage>
        <taxon>Bacteria</taxon>
        <taxon>Bacillati</taxon>
        <taxon>Actinomycetota</taxon>
        <taxon>Actinomycetes</taxon>
        <taxon>Mycobacteriales</taxon>
        <taxon>Mycobacteriaceae</taxon>
        <taxon>Mycobacterium</taxon>
    </lineage>
</organism>
<gene>
    <name evidence="2" type="ORF">MKK62_21475</name>
</gene>
<name>A0ABY3VKE3_9MYCO</name>
<protein>
    <submittedName>
        <fullName evidence="2">Uncharacterized protein</fullName>
    </submittedName>
</protein>
<reference evidence="2" key="1">
    <citation type="submission" date="2022-08" db="EMBL/GenBank/DDBJ databases">
        <title>Whole genome sequencing of non-tuberculosis mycobacteria type-strains.</title>
        <authorList>
            <person name="Igarashi Y."/>
            <person name="Osugi A."/>
            <person name="Mitarai S."/>
        </authorList>
    </citation>
    <scope>NUCLEOTIDE SEQUENCE</scope>
    <source>
        <strain evidence="2">DSM 45127</strain>
    </source>
</reference>
<keyword evidence="3" id="KW-1185">Reference proteome</keyword>
<dbReference type="RefSeq" id="WP_240260666.1">
    <property type="nucleotide sequence ID" value="NZ_CP092488.2"/>
</dbReference>
<dbReference type="Proteomes" id="UP001055336">
    <property type="component" value="Chromosome"/>
</dbReference>
<keyword evidence="1" id="KW-1133">Transmembrane helix</keyword>
<feature type="transmembrane region" description="Helical" evidence="1">
    <location>
        <begin position="9"/>
        <end position="30"/>
    </location>
</feature>
<keyword evidence="1" id="KW-0812">Transmembrane</keyword>
<evidence type="ECO:0000313" key="2">
    <source>
        <dbReference type="EMBL" id="UMB68932.1"/>
    </source>
</evidence>
<feature type="transmembrane region" description="Helical" evidence="1">
    <location>
        <begin position="69"/>
        <end position="89"/>
    </location>
</feature>
<evidence type="ECO:0000256" key="1">
    <source>
        <dbReference type="SAM" id="Phobius"/>
    </source>
</evidence>
<proteinExistence type="predicted"/>
<sequence length="93" mass="9745">MKAVRAESVWAAVGGVLVGYVLWLIAISVGDFFTTAGLWGPIILALSAVLALVATLWGRRVRGRGNRAVAAFALALPVLPVLLSLLVVADSYL</sequence>